<protein>
    <submittedName>
        <fullName evidence="1">Uncharacterized protein</fullName>
    </submittedName>
</protein>
<gene>
    <name evidence="1" type="ORF">Tci_886850</name>
</gene>
<sequence>CIRKEKVSRRRFYGTGGDGSNINVEEAENEQEWTMERMKNCYYSRIYDQSKCEEVEEQHTPGHNKCCMSEEEVSRRGMLRHKYYGSNTYPSYCNLKFYVCGA</sequence>
<proteinExistence type="predicted"/>
<reference evidence="1" key="1">
    <citation type="journal article" date="2019" name="Sci. Rep.">
        <title>Draft genome of Tanacetum cinerariifolium, the natural source of mosquito coil.</title>
        <authorList>
            <person name="Yamashiro T."/>
            <person name="Shiraishi A."/>
            <person name="Satake H."/>
            <person name="Nakayama K."/>
        </authorList>
    </citation>
    <scope>NUCLEOTIDE SEQUENCE</scope>
</reference>
<dbReference type="EMBL" id="BKCJ011282611">
    <property type="protein sequence ID" value="GFD14881.1"/>
    <property type="molecule type" value="Genomic_DNA"/>
</dbReference>
<comment type="caution">
    <text evidence="1">The sequence shown here is derived from an EMBL/GenBank/DDBJ whole genome shotgun (WGS) entry which is preliminary data.</text>
</comment>
<evidence type="ECO:0000313" key="1">
    <source>
        <dbReference type="EMBL" id="GFD14881.1"/>
    </source>
</evidence>
<dbReference type="AlphaFoldDB" id="A0A699TYL7"/>
<accession>A0A699TYL7</accession>
<name>A0A699TYL7_TANCI</name>
<feature type="non-terminal residue" evidence="1">
    <location>
        <position position="1"/>
    </location>
</feature>
<organism evidence="1">
    <name type="scientific">Tanacetum cinerariifolium</name>
    <name type="common">Dalmatian daisy</name>
    <name type="synonym">Chrysanthemum cinerariifolium</name>
    <dbReference type="NCBI Taxonomy" id="118510"/>
    <lineage>
        <taxon>Eukaryota</taxon>
        <taxon>Viridiplantae</taxon>
        <taxon>Streptophyta</taxon>
        <taxon>Embryophyta</taxon>
        <taxon>Tracheophyta</taxon>
        <taxon>Spermatophyta</taxon>
        <taxon>Magnoliopsida</taxon>
        <taxon>eudicotyledons</taxon>
        <taxon>Gunneridae</taxon>
        <taxon>Pentapetalae</taxon>
        <taxon>asterids</taxon>
        <taxon>campanulids</taxon>
        <taxon>Asterales</taxon>
        <taxon>Asteraceae</taxon>
        <taxon>Asteroideae</taxon>
        <taxon>Anthemideae</taxon>
        <taxon>Anthemidinae</taxon>
        <taxon>Tanacetum</taxon>
    </lineage>
</organism>